<reference evidence="2" key="5">
    <citation type="journal article" date="2021" name="G3 (Bethesda)">
        <title>Aegilops tauschii genome assembly Aet v5.0 features greater sequence contiguity and improved annotation.</title>
        <authorList>
            <person name="Wang L."/>
            <person name="Zhu T."/>
            <person name="Rodriguez J.C."/>
            <person name="Deal K.R."/>
            <person name="Dubcovsky J."/>
            <person name="McGuire P.E."/>
            <person name="Lux T."/>
            <person name="Spannagl M."/>
            <person name="Mayer K.F.X."/>
            <person name="Baldrich P."/>
            <person name="Meyers B.C."/>
            <person name="Huo N."/>
            <person name="Gu Y.Q."/>
            <person name="Zhou H."/>
            <person name="Devos K.M."/>
            <person name="Bennetzen J.L."/>
            <person name="Unver T."/>
            <person name="Budak H."/>
            <person name="Gulick P.J."/>
            <person name="Galiba G."/>
            <person name="Kalapos B."/>
            <person name="Nelson D.R."/>
            <person name="Li P."/>
            <person name="You F.M."/>
            <person name="Luo M.C."/>
            <person name="Dvorak J."/>
        </authorList>
    </citation>
    <scope>NUCLEOTIDE SEQUENCE [LARGE SCALE GENOMIC DNA]</scope>
    <source>
        <strain evidence="2">cv. AL8/78</strain>
    </source>
</reference>
<reference evidence="2" key="4">
    <citation type="submission" date="2019-03" db="UniProtKB">
        <authorList>
            <consortium name="EnsemblPlants"/>
        </authorList>
    </citation>
    <scope>IDENTIFICATION</scope>
</reference>
<feature type="domain" description="Serine aminopeptidase S33" evidence="1">
    <location>
        <begin position="31"/>
        <end position="190"/>
    </location>
</feature>
<dbReference type="Gramene" id="AET1Gv20867800.3">
    <property type="protein sequence ID" value="AET1Gv20867800.3"/>
    <property type="gene ID" value="AET1Gv20867800"/>
</dbReference>
<protein>
    <recommendedName>
        <fullName evidence="1">Serine aminopeptidase S33 domain-containing protein</fullName>
    </recommendedName>
</protein>
<dbReference type="Proteomes" id="UP000015105">
    <property type="component" value="Chromosome 1D"/>
</dbReference>
<dbReference type="PANTHER" id="PTHR42886:SF38">
    <property type="entry name" value="ALPHA_BETA-HYDROLASES SUPERFAMILY PROTEIN"/>
    <property type="match status" value="1"/>
</dbReference>
<dbReference type="InterPro" id="IPR022742">
    <property type="entry name" value="Hydrolase_4"/>
</dbReference>
<evidence type="ECO:0000259" key="1">
    <source>
        <dbReference type="Pfam" id="PF12146"/>
    </source>
</evidence>
<sequence length="229" mass="25519">MDSELQRQVCTIHMSIYPRTFTIFVHNLCMAILICNGFQDDSILVDLAAALASAGVNAFRFDFAGNGESEGLFQYGNYRKEADDLRSVVSYFSEQKYDIIALVGHSKGGNAVLLYASMYHDVTVIVNISGRFALEEGIEGRLGKNFLQRIKKDGYIDVRNKKGKFEYRVTEESLRDRLSTDTLLSSRSISKGCRVLTVHGSEDETVPARDALMFAAHIPNHDLHIVVGA</sequence>
<name>A0A452ZPF9_AEGTS</name>
<proteinExistence type="predicted"/>
<dbReference type="InterPro" id="IPR029058">
    <property type="entry name" value="AB_hydrolase_fold"/>
</dbReference>
<reference evidence="3" key="1">
    <citation type="journal article" date="2014" name="Science">
        <title>Ancient hybridizations among the ancestral genomes of bread wheat.</title>
        <authorList>
            <consortium name="International Wheat Genome Sequencing Consortium,"/>
            <person name="Marcussen T."/>
            <person name="Sandve S.R."/>
            <person name="Heier L."/>
            <person name="Spannagl M."/>
            <person name="Pfeifer M."/>
            <person name="Jakobsen K.S."/>
            <person name="Wulff B.B."/>
            <person name="Steuernagel B."/>
            <person name="Mayer K.F."/>
            <person name="Olsen O.A."/>
        </authorList>
    </citation>
    <scope>NUCLEOTIDE SEQUENCE [LARGE SCALE GENOMIC DNA]</scope>
    <source>
        <strain evidence="3">cv. AL8/78</strain>
    </source>
</reference>
<keyword evidence="3" id="KW-1185">Reference proteome</keyword>
<dbReference type="AlphaFoldDB" id="A0A452ZPF9"/>
<dbReference type="SUPFAM" id="SSF53474">
    <property type="entry name" value="alpha/beta-Hydrolases"/>
    <property type="match status" value="1"/>
</dbReference>
<dbReference type="EnsemblPlants" id="AET1Gv20867800.3">
    <property type="protein sequence ID" value="AET1Gv20867800.3"/>
    <property type="gene ID" value="AET1Gv20867800"/>
</dbReference>
<evidence type="ECO:0000313" key="2">
    <source>
        <dbReference type="EnsemblPlants" id="AET1Gv20867800.3"/>
    </source>
</evidence>
<accession>A0A452ZPF9</accession>
<dbReference type="Gene3D" id="3.40.50.1820">
    <property type="entry name" value="alpha/beta hydrolase"/>
    <property type="match status" value="1"/>
</dbReference>
<dbReference type="Pfam" id="PF12146">
    <property type="entry name" value="Hydrolase_4"/>
    <property type="match status" value="1"/>
</dbReference>
<reference evidence="3" key="2">
    <citation type="journal article" date="2017" name="Nat. Plants">
        <title>The Aegilops tauschii genome reveals multiple impacts of transposons.</title>
        <authorList>
            <person name="Zhao G."/>
            <person name="Zou C."/>
            <person name="Li K."/>
            <person name="Wang K."/>
            <person name="Li T."/>
            <person name="Gao L."/>
            <person name="Zhang X."/>
            <person name="Wang H."/>
            <person name="Yang Z."/>
            <person name="Liu X."/>
            <person name="Jiang W."/>
            <person name="Mao L."/>
            <person name="Kong X."/>
            <person name="Jiao Y."/>
            <person name="Jia J."/>
        </authorList>
    </citation>
    <scope>NUCLEOTIDE SEQUENCE [LARGE SCALE GENOMIC DNA]</scope>
    <source>
        <strain evidence="3">cv. AL8/78</strain>
    </source>
</reference>
<dbReference type="PANTHER" id="PTHR42886">
    <property type="entry name" value="RE40534P-RELATED"/>
    <property type="match status" value="1"/>
</dbReference>
<reference evidence="2" key="3">
    <citation type="journal article" date="2017" name="Nature">
        <title>Genome sequence of the progenitor of the wheat D genome Aegilops tauschii.</title>
        <authorList>
            <person name="Luo M.C."/>
            <person name="Gu Y.Q."/>
            <person name="Puiu D."/>
            <person name="Wang H."/>
            <person name="Twardziok S.O."/>
            <person name="Deal K.R."/>
            <person name="Huo N."/>
            <person name="Zhu T."/>
            <person name="Wang L."/>
            <person name="Wang Y."/>
            <person name="McGuire P.E."/>
            <person name="Liu S."/>
            <person name="Long H."/>
            <person name="Ramasamy R.K."/>
            <person name="Rodriguez J.C."/>
            <person name="Van S.L."/>
            <person name="Yuan L."/>
            <person name="Wang Z."/>
            <person name="Xia Z."/>
            <person name="Xiao L."/>
            <person name="Anderson O.D."/>
            <person name="Ouyang S."/>
            <person name="Liang Y."/>
            <person name="Zimin A.V."/>
            <person name="Pertea G."/>
            <person name="Qi P."/>
            <person name="Bennetzen J.L."/>
            <person name="Dai X."/>
            <person name="Dawson M.W."/>
            <person name="Muller H.G."/>
            <person name="Kugler K."/>
            <person name="Rivarola-Duarte L."/>
            <person name="Spannagl M."/>
            <person name="Mayer K.F.X."/>
            <person name="Lu F.H."/>
            <person name="Bevan M.W."/>
            <person name="Leroy P."/>
            <person name="Li P."/>
            <person name="You F.M."/>
            <person name="Sun Q."/>
            <person name="Liu Z."/>
            <person name="Lyons E."/>
            <person name="Wicker T."/>
            <person name="Salzberg S.L."/>
            <person name="Devos K.M."/>
            <person name="Dvorak J."/>
        </authorList>
    </citation>
    <scope>NUCLEOTIDE SEQUENCE [LARGE SCALE GENOMIC DNA]</scope>
    <source>
        <strain evidence="2">cv. AL8/78</strain>
    </source>
</reference>
<organism evidence="2 3">
    <name type="scientific">Aegilops tauschii subsp. strangulata</name>
    <name type="common">Goatgrass</name>
    <dbReference type="NCBI Taxonomy" id="200361"/>
    <lineage>
        <taxon>Eukaryota</taxon>
        <taxon>Viridiplantae</taxon>
        <taxon>Streptophyta</taxon>
        <taxon>Embryophyta</taxon>
        <taxon>Tracheophyta</taxon>
        <taxon>Spermatophyta</taxon>
        <taxon>Magnoliopsida</taxon>
        <taxon>Liliopsida</taxon>
        <taxon>Poales</taxon>
        <taxon>Poaceae</taxon>
        <taxon>BOP clade</taxon>
        <taxon>Pooideae</taxon>
        <taxon>Triticodae</taxon>
        <taxon>Triticeae</taxon>
        <taxon>Triticinae</taxon>
        <taxon>Aegilops</taxon>
    </lineage>
</organism>
<evidence type="ECO:0000313" key="3">
    <source>
        <dbReference type="Proteomes" id="UP000015105"/>
    </source>
</evidence>